<dbReference type="EMBL" id="JABEZV010000007">
    <property type="protein sequence ID" value="MBA0716386.1"/>
    <property type="molecule type" value="Genomic_DNA"/>
</dbReference>
<keyword evidence="1" id="KW-0611">Plant defense</keyword>
<dbReference type="PANTHER" id="PTHR33463:SF205">
    <property type="entry name" value="DISEASE RESISTANCE PROTEIN RPS2-LIKE"/>
    <property type="match status" value="1"/>
</dbReference>
<sequence length="395" mass="45227">VAFPKLEKLKISHLGTVKIWHSQLHTDSFSKLKEMKVGYCNDILTIFPSIKEWNFQGLETLTVVNCDSLQHIFESSDIKVGTQLRRLYISHLPKLKHVWNEDSQSNLTFENIRNVYIQACWCLKSLFPASVAKGLQQLVDLTIDSCGLEVVVSEEKVLNQHVNVFEFPEVCSLTLRNLPELKCFYPAAHEAKWPKLKKLKTYHCGQEVLGMEEHQFSIQKPLFFFEKVIHDLEELTLNSKHISVICSRPFQVGIFSHIKDLQVLGYHDKPVVFLFHLLQEFNNLKKLELIHCDFKGNFIDEGDASEKKAERDPVSLLNTGYIGEQNLQLPHVVLNLEVLEVRRCDGSITLGPSLASFQNLVTLDLWQCKATALITSSVARGLAQLIKMRIRDCIM</sequence>
<feature type="non-terminal residue" evidence="3">
    <location>
        <position position="395"/>
    </location>
</feature>
<dbReference type="PANTHER" id="PTHR33463">
    <property type="entry name" value="NB-ARC DOMAIN-CONTAINING PROTEIN-RELATED"/>
    <property type="match status" value="1"/>
</dbReference>
<dbReference type="Pfam" id="PF23247">
    <property type="entry name" value="LRR_RPS2"/>
    <property type="match status" value="2"/>
</dbReference>
<evidence type="ECO:0000313" key="4">
    <source>
        <dbReference type="Proteomes" id="UP000593574"/>
    </source>
</evidence>
<proteinExistence type="predicted"/>
<comment type="caution">
    <text evidence="3">The sequence shown here is derived from an EMBL/GenBank/DDBJ whole genome shotgun (WGS) entry which is preliminary data.</text>
</comment>
<evidence type="ECO:0000313" key="3">
    <source>
        <dbReference type="EMBL" id="MBA0716386.1"/>
    </source>
</evidence>
<dbReference type="InterPro" id="IPR050905">
    <property type="entry name" value="Plant_NBS-LRR"/>
</dbReference>
<feature type="non-terminal residue" evidence="3">
    <location>
        <position position="1"/>
    </location>
</feature>
<dbReference type="InterPro" id="IPR032675">
    <property type="entry name" value="LRR_dom_sf"/>
</dbReference>
<accession>A0A7J8ZX48</accession>
<reference evidence="3 4" key="1">
    <citation type="journal article" date="2019" name="Genome Biol. Evol.">
        <title>Insights into the evolution of the New World diploid cottons (Gossypium, subgenus Houzingenia) based on genome sequencing.</title>
        <authorList>
            <person name="Grover C.E."/>
            <person name="Arick M.A. 2nd"/>
            <person name="Thrash A."/>
            <person name="Conover J.L."/>
            <person name="Sanders W.S."/>
            <person name="Peterson D.G."/>
            <person name="Frelichowski J.E."/>
            <person name="Scheffler J.A."/>
            <person name="Scheffler B.E."/>
            <person name="Wendel J.F."/>
        </authorList>
    </citation>
    <scope>NUCLEOTIDE SEQUENCE [LARGE SCALE GENOMIC DNA]</scope>
    <source>
        <strain evidence="3">4</strain>
        <tissue evidence="3">Leaf</tissue>
    </source>
</reference>
<evidence type="ECO:0000256" key="1">
    <source>
        <dbReference type="ARBA" id="ARBA00022821"/>
    </source>
</evidence>
<organism evidence="3 4">
    <name type="scientific">Gossypium laxum</name>
    <dbReference type="NCBI Taxonomy" id="34288"/>
    <lineage>
        <taxon>Eukaryota</taxon>
        <taxon>Viridiplantae</taxon>
        <taxon>Streptophyta</taxon>
        <taxon>Embryophyta</taxon>
        <taxon>Tracheophyta</taxon>
        <taxon>Spermatophyta</taxon>
        <taxon>Magnoliopsida</taxon>
        <taxon>eudicotyledons</taxon>
        <taxon>Gunneridae</taxon>
        <taxon>Pentapetalae</taxon>
        <taxon>rosids</taxon>
        <taxon>malvids</taxon>
        <taxon>Malvales</taxon>
        <taxon>Malvaceae</taxon>
        <taxon>Malvoideae</taxon>
        <taxon>Gossypium</taxon>
    </lineage>
</organism>
<dbReference type="SUPFAM" id="SSF52058">
    <property type="entry name" value="L domain-like"/>
    <property type="match status" value="1"/>
</dbReference>
<feature type="domain" description="Disease resistance protein At4g27190-like leucine-rich repeats" evidence="2">
    <location>
        <begin position="232"/>
        <end position="393"/>
    </location>
</feature>
<keyword evidence="4" id="KW-1185">Reference proteome</keyword>
<gene>
    <name evidence="3" type="ORF">Golax_015219</name>
</gene>
<dbReference type="AlphaFoldDB" id="A0A7J8ZX48"/>
<protein>
    <recommendedName>
        <fullName evidence="2">Disease resistance protein At4g27190-like leucine-rich repeats domain-containing protein</fullName>
    </recommendedName>
</protein>
<feature type="domain" description="Disease resistance protein At4g27190-like leucine-rich repeats" evidence="2">
    <location>
        <begin position="6"/>
        <end position="147"/>
    </location>
</feature>
<evidence type="ECO:0000259" key="2">
    <source>
        <dbReference type="Pfam" id="PF23247"/>
    </source>
</evidence>
<dbReference type="Gene3D" id="3.80.10.10">
    <property type="entry name" value="Ribonuclease Inhibitor"/>
    <property type="match status" value="2"/>
</dbReference>
<dbReference type="InterPro" id="IPR057135">
    <property type="entry name" value="At4g27190-like_LRR"/>
</dbReference>
<dbReference type="Proteomes" id="UP000593574">
    <property type="component" value="Unassembled WGS sequence"/>
</dbReference>
<name>A0A7J8ZX48_9ROSI</name>